<evidence type="ECO:0000313" key="2">
    <source>
        <dbReference type="Proteomes" id="UP000179807"/>
    </source>
</evidence>
<evidence type="ECO:0000313" key="1">
    <source>
        <dbReference type="EMBL" id="OHT03906.1"/>
    </source>
</evidence>
<dbReference type="OrthoDB" id="10261026at2759"/>
<evidence type="ECO:0008006" key="3">
    <source>
        <dbReference type="Google" id="ProtNLM"/>
    </source>
</evidence>
<dbReference type="InterPro" id="IPR036915">
    <property type="entry name" value="Cyclin-like_sf"/>
</dbReference>
<dbReference type="GO" id="GO:0006357">
    <property type="term" value="P:regulation of transcription by RNA polymerase II"/>
    <property type="evidence" value="ECO:0007669"/>
    <property type="project" value="InterPro"/>
</dbReference>
<dbReference type="InterPro" id="IPR043198">
    <property type="entry name" value="Cyclin/Ssn8"/>
</dbReference>
<protein>
    <recommendedName>
        <fullName evidence="3">Cyclin, N-terminal domain containing protein</fullName>
    </recommendedName>
</protein>
<sequence length="229" mass="26338">MTTSTQETDQTSSHEEFWVFSQVSQWGSHWVYSSNEHLNNVRSIMMTIRTIGIKNNIPPRLVHYAQILLWRFYIKESPQKYPFVEIIPLAFESAALILETKSYKDIVSMSIKGGNRNPEKVSEFRLHFRLITSLDFSLRIHHPSEYLNEYFSQQATEKQLQLAECIISDSYLCPCCLVHKPEKIAEGAALMAAGMTNSPQAVIPKSQEALSFVKDMQYFYTQSMGQPSK</sequence>
<gene>
    <name evidence="1" type="ORF">TRFO_28751</name>
</gene>
<dbReference type="GO" id="GO:0016538">
    <property type="term" value="F:cyclin-dependent protein serine/threonine kinase regulator activity"/>
    <property type="evidence" value="ECO:0007669"/>
    <property type="project" value="InterPro"/>
</dbReference>
<dbReference type="GeneID" id="94841065"/>
<dbReference type="VEuPathDB" id="TrichDB:TRFO_28751"/>
<name>A0A1J4JYZ0_9EUKA</name>
<dbReference type="AlphaFoldDB" id="A0A1J4JYZ0"/>
<dbReference type="RefSeq" id="XP_068357042.1">
    <property type="nucleotide sequence ID" value="XM_068506361.1"/>
</dbReference>
<dbReference type="PANTHER" id="PTHR10026">
    <property type="entry name" value="CYCLIN"/>
    <property type="match status" value="1"/>
</dbReference>
<organism evidence="1 2">
    <name type="scientific">Tritrichomonas foetus</name>
    <dbReference type="NCBI Taxonomy" id="1144522"/>
    <lineage>
        <taxon>Eukaryota</taxon>
        <taxon>Metamonada</taxon>
        <taxon>Parabasalia</taxon>
        <taxon>Tritrichomonadida</taxon>
        <taxon>Tritrichomonadidae</taxon>
        <taxon>Tritrichomonas</taxon>
    </lineage>
</organism>
<reference evidence="1" key="1">
    <citation type="submission" date="2016-10" db="EMBL/GenBank/DDBJ databases">
        <authorList>
            <person name="Benchimol M."/>
            <person name="Almeida L.G."/>
            <person name="Vasconcelos A.T."/>
            <person name="Perreira-Neves A."/>
            <person name="Rosa I.A."/>
            <person name="Tasca T."/>
            <person name="Bogo M.R."/>
            <person name="de Souza W."/>
        </authorList>
    </citation>
    <scope>NUCLEOTIDE SEQUENCE [LARGE SCALE GENOMIC DNA]</scope>
    <source>
        <strain evidence="1">K</strain>
    </source>
</reference>
<accession>A0A1J4JYZ0</accession>
<dbReference type="Proteomes" id="UP000179807">
    <property type="component" value="Unassembled WGS sequence"/>
</dbReference>
<dbReference type="SUPFAM" id="SSF47954">
    <property type="entry name" value="Cyclin-like"/>
    <property type="match status" value="2"/>
</dbReference>
<proteinExistence type="predicted"/>
<keyword evidence="2" id="KW-1185">Reference proteome</keyword>
<comment type="caution">
    <text evidence="1">The sequence shown here is derived from an EMBL/GenBank/DDBJ whole genome shotgun (WGS) entry which is preliminary data.</text>
</comment>
<dbReference type="EMBL" id="MLAK01000813">
    <property type="protein sequence ID" value="OHT03906.1"/>
    <property type="molecule type" value="Genomic_DNA"/>
</dbReference>
<dbReference type="Gene3D" id="1.10.472.10">
    <property type="entry name" value="Cyclin-like"/>
    <property type="match status" value="2"/>
</dbReference>